<keyword evidence="2 4" id="KW-0689">Ribosomal protein</keyword>
<keyword evidence="5" id="KW-1185">Reference proteome</keyword>
<dbReference type="PANTHER" id="PTHR10956">
    <property type="entry name" value="60S RIBOSOMAL PROTEIN L31"/>
    <property type="match status" value="1"/>
</dbReference>
<accession>A0A1R1PQB7</accession>
<sequence>MGKERKAGKRSALAEVVTRDYTVHVHKHVHGSSFKKRAPKAIKAIRAFAQKAMGTKDVRIDSQLNKAVWARGVKHVDHRIRVRLSRRRNDDANAKEKLYTFVSHVPVDTFKGLETQVVDE</sequence>
<dbReference type="Proteomes" id="UP000188320">
    <property type="component" value="Unassembled WGS sequence"/>
</dbReference>
<dbReference type="InterPro" id="IPR020052">
    <property type="entry name" value="Ribosomal_eL31_CS"/>
</dbReference>
<organism evidence="4 5">
    <name type="scientific">Zancudomyces culisetae</name>
    <name type="common">Gut fungus</name>
    <name type="synonym">Smittium culisetae</name>
    <dbReference type="NCBI Taxonomy" id="1213189"/>
    <lineage>
        <taxon>Eukaryota</taxon>
        <taxon>Fungi</taxon>
        <taxon>Fungi incertae sedis</taxon>
        <taxon>Zoopagomycota</taxon>
        <taxon>Kickxellomycotina</taxon>
        <taxon>Harpellomycetes</taxon>
        <taxon>Harpellales</taxon>
        <taxon>Legeriomycetaceae</taxon>
        <taxon>Zancudomyces</taxon>
    </lineage>
</organism>
<evidence type="ECO:0000256" key="1">
    <source>
        <dbReference type="ARBA" id="ARBA00010808"/>
    </source>
</evidence>
<dbReference type="Gene3D" id="3.10.440.10">
    <property type="match status" value="1"/>
</dbReference>
<dbReference type="OrthoDB" id="9739313at2759"/>
<comment type="similarity">
    <text evidence="1">Belongs to the eukaryotic ribosomal protein eL31 family.</text>
</comment>
<dbReference type="SUPFAM" id="SSF54575">
    <property type="entry name" value="Ribosomal protein L31e"/>
    <property type="match status" value="1"/>
</dbReference>
<reference evidence="5" key="1">
    <citation type="submission" date="2017-01" db="EMBL/GenBank/DDBJ databases">
        <authorList>
            <person name="Wang Y."/>
            <person name="White M."/>
            <person name="Kvist S."/>
            <person name="Moncalvo J.-M."/>
        </authorList>
    </citation>
    <scope>NUCLEOTIDE SEQUENCE [LARGE SCALE GENOMIC DNA]</scope>
    <source>
        <strain evidence="5">COL-18-3</strain>
    </source>
</reference>
<dbReference type="SMART" id="SM01380">
    <property type="entry name" value="Ribosomal_L31e"/>
    <property type="match status" value="1"/>
</dbReference>
<dbReference type="Pfam" id="PF01198">
    <property type="entry name" value="Ribosomal_L31e"/>
    <property type="match status" value="1"/>
</dbReference>
<dbReference type="GO" id="GO:0022625">
    <property type="term" value="C:cytosolic large ribosomal subunit"/>
    <property type="evidence" value="ECO:0007669"/>
    <property type="project" value="TreeGrafter"/>
</dbReference>
<evidence type="ECO:0000256" key="3">
    <source>
        <dbReference type="ARBA" id="ARBA00023274"/>
    </source>
</evidence>
<dbReference type="PROSITE" id="PS01144">
    <property type="entry name" value="RIBOSOMAL_L31E"/>
    <property type="match status" value="1"/>
</dbReference>
<dbReference type="InterPro" id="IPR023621">
    <property type="entry name" value="Ribosomal_eL31_dom_sf"/>
</dbReference>
<dbReference type="PANTHER" id="PTHR10956:SF0">
    <property type="entry name" value="60S RIBOSOMAL PROTEIN L31"/>
    <property type="match status" value="1"/>
</dbReference>
<dbReference type="AlphaFoldDB" id="A0A1R1PQB7"/>
<evidence type="ECO:0000313" key="5">
    <source>
        <dbReference type="Proteomes" id="UP000188320"/>
    </source>
</evidence>
<evidence type="ECO:0000256" key="2">
    <source>
        <dbReference type="ARBA" id="ARBA00022980"/>
    </source>
</evidence>
<dbReference type="FunFam" id="3.10.440.10:FF:000001">
    <property type="entry name" value="60S ribosomal protein L31"/>
    <property type="match status" value="1"/>
</dbReference>
<name>A0A1R1PQB7_ZANCU</name>
<evidence type="ECO:0000313" key="4">
    <source>
        <dbReference type="EMBL" id="OMH83148.1"/>
    </source>
</evidence>
<dbReference type="InterPro" id="IPR000054">
    <property type="entry name" value="Ribosomal_eL31"/>
</dbReference>
<dbReference type="CDD" id="cd00463">
    <property type="entry name" value="Ribosomal_L31e"/>
    <property type="match status" value="1"/>
</dbReference>
<dbReference type="GO" id="GO:0002181">
    <property type="term" value="P:cytoplasmic translation"/>
    <property type="evidence" value="ECO:0007669"/>
    <property type="project" value="TreeGrafter"/>
</dbReference>
<dbReference type="GO" id="GO:0003735">
    <property type="term" value="F:structural constituent of ribosome"/>
    <property type="evidence" value="ECO:0007669"/>
    <property type="project" value="InterPro"/>
</dbReference>
<dbReference type="EMBL" id="LSSK01000496">
    <property type="protein sequence ID" value="OMH83148.1"/>
    <property type="molecule type" value="Genomic_DNA"/>
</dbReference>
<keyword evidence="3" id="KW-0687">Ribonucleoprotein</keyword>
<protein>
    <submittedName>
        <fullName evidence="4">60S ribosomal protein L31</fullName>
    </submittedName>
</protein>
<gene>
    <name evidence="4" type="ORF">AX774_g3344</name>
</gene>
<comment type="caution">
    <text evidence="4">The sequence shown here is derived from an EMBL/GenBank/DDBJ whole genome shotgun (WGS) entry which is preliminary data.</text>
</comment>
<proteinExistence type="inferred from homology"/>